<dbReference type="PhylomeDB" id="B3RTT7"/>
<evidence type="ECO:0000256" key="4">
    <source>
        <dbReference type="SAM" id="SignalP"/>
    </source>
</evidence>
<dbReference type="GO" id="GO:0004865">
    <property type="term" value="F:protein serine/threonine phosphatase inhibitor activity"/>
    <property type="evidence" value="ECO:0000318"/>
    <property type="project" value="GO_Central"/>
</dbReference>
<dbReference type="FunCoup" id="B3RTT7">
    <property type="interactions" value="711"/>
</dbReference>
<evidence type="ECO:0000313" key="6">
    <source>
        <dbReference type="Proteomes" id="UP000009022"/>
    </source>
</evidence>
<evidence type="ECO:0000256" key="3">
    <source>
        <dbReference type="SAM" id="MobiDB-lite"/>
    </source>
</evidence>
<dbReference type="GO" id="GO:0008157">
    <property type="term" value="F:protein phosphatase 1 binding"/>
    <property type="evidence" value="ECO:0000318"/>
    <property type="project" value="GO_Central"/>
</dbReference>
<keyword evidence="6" id="KW-1185">Reference proteome</keyword>
<dbReference type="GeneID" id="6752928"/>
<evidence type="ECO:0000256" key="1">
    <source>
        <dbReference type="ARBA" id="ARBA00021994"/>
    </source>
</evidence>
<gene>
    <name evidence="5" type="ORF">TRIADDRAFT_56042</name>
</gene>
<evidence type="ECO:0000313" key="5">
    <source>
        <dbReference type="EMBL" id="EDV25682.1"/>
    </source>
</evidence>
<organism evidence="5 6">
    <name type="scientific">Trichoplax adhaerens</name>
    <name type="common">Trichoplax reptans</name>
    <dbReference type="NCBI Taxonomy" id="10228"/>
    <lineage>
        <taxon>Eukaryota</taxon>
        <taxon>Metazoa</taxon>
        <taxon>Placozoa</taxon>
        <taxon>Uniplacotomia</taxon>
        <taxon>Trichoplacea</taxon>
        <taxon>Trichoplacidae</taxon>
        <taxon>Trichoplax</taxon>
    </lineage>
</organism>
<dbReference type="PANTHER" id="PTHR20835">
    <property type="entry name" value="E3 UBIQUITIN-PROTEIN LIGASE PPP1R11-RELATED"/>
    <property type="match status" value="1"/>
</dbReference>
<reference evidence="5 6" key="1">
    <citation type="journal article" date="2008" name="Nature">
        <title>The Trichoplax genome and the nature of placozoans.</title>
        <authorList>
            <person name="Srivastava M."/>
            <person name="Begovic E."/>
            <person name="Chapman J."/>
            <person name="Putnam N.H."/>
            <person name="Hellsten U."/>
            <person name="Kawashima T."/>
            <person name="Kuo A."/>
            <person name="Mitros T."/>
            <person name="Salamov A."/>
            <person name="Carpenter M.L."/>
            <person name="Signorovitch A.Y."/>
            <person name="Moreno M.A."/>
            <person name="Kamm K."/>
            <person name="Grimwood J."/>
            <person name="Schmutz J."/>
            <person name="Shapiro H."/>
            <person name="Grigoriev I.V."/>
            <person name="Buss L.W."/>
            <person name="Schierwater B."/>
            <person name="Dellaporta S.L."/>
            <person name="Rokhsar D.S."/>
        </authorList>
    </citation>
    <scope>NUCLEOTIDE SEQUENCE [LARGE SCALE GENOMIC DNA]</scope>
    <source>
        <strain evidence="5 6">Grell-BS-1999</strain>
    </source>
</reference>
<dbReference type="CTD" id="6752928"/>
<dbReference type="InterPro" id="IPR011107">
    <property type="entry name" value="PPI_Ypi1"/>
</dbReference>
<evidence type="ECO:0000256" key="2">
    <source>
        <dbReference type="ARBA" id="ARBA00031039"/>
    </source>
</evidence>
<dbReference type="KEGG" id="tad:TRIADDRAFT_56042"/>
<dbReference type="Pfam" id="PF07491">
    <property type="entry name" value="PPI_Ypi1"/>
    <property type="match status" value="1"/>
</dbReference>
<protein>
    <recommendedName>
        <fullName evidence="1">E3 ubiquitin-protein ligase PPP1R11</fullName>
    </recommendedName>
    <alternativeName>
        <fullName evidence="2">Protein phosphatase 1 regulatory subunit 11</fullName>
    </alternativeName>
</protein>
<name>B3RTT7_TRIAD</name>
<dbReference type="STRING" id="10228.B3RTT7"/>
<dbReference type="InParanoid" id="B3RTT7"/>
<dbReference type="PANTHER" id="PTHR20835:SF0">
    <property type="entry name" value="E3 UBIQUITIN-PROTEIN LIGASE PPP1R11"/>
    <property type="match status" value="1"/>
</dbReference>
<feature type="signal peptide" evidence="4">
    <location>
        <begin position="1"/>
        <end position="17"/>
    </location>
</feature>
<feature type="chain" id="PRO_5002798347" description="E3 ubiquitin-protein ligase PPP1R11" evidence="4">
    <location>
        <begin position="18"/>
        <end position="101"/>
    </location>
</feature>
<dbReference type="OrthoDB" id="307488at2759"/>
<dbReference type="Proteomes" id="UP000009022">
    <property type="component" value="Unassembled WGS sequence"/>
</dbReference>
<dbReference type="HOGENOM" id="CLU_2295202_0_0_1"/>
<keyword evidence="4" id="KW-0732">Signal</keyword>
<sequence length="101" mass="11706">MAVVLYLLTFSCSITQTLKLTKPKNKKRVQWDANTVDNEFLNRKSSKCCCIYSKHVKLEDRDASSSDDDDVNGGDQKCEKKKGCRYCNIRDKLQQQQQPRQ</sequence>
<dbReference type="AlphaFoldDB" id="B3RTT7"/>
<dbReference type="EMBL" id="DS985244">
    <property type="protein sequence ID" value="EDV25682.1"/>
    <property type="molecule type" value="Genomic_DNA"/>
</dbReference>
<dbReference type="GO" id="GO:0005634">
    <property type="term" value="C:nucleus"/>
    <property type="evidence" value="ECO:0000318"/>
    <property type="project" value="GO_Central"/>
</dbReference>
<proteinExistence type="predicted"/>
<accession>B3RTT7</accession>
<feature type="region of interest" description="Disordered" evidence="3">
    <location>
        <begin position="59"/>
        <end position="79"/>
    </location>
</feature>
<dbReference type="RefSeq" id="XP_002111715.1">
    <property type="nucleotide sequence ID" value="XM_002111679.1"/>
</dbReference>